<accession>A0A9N9EDF2</accession>
<evidence type="ECO:0000313" key="2">
    <source>
        <dbReference type="Proteomes" id="UP000789831"/>
    </source>
</evidence>
<sequence>LTKKKKTNHISEIRVEAGDSSSVQVSELIIIEVEEINPELINMEVEKSIKKTCNQYHYLESVCLPDSHFKHHIQQNTNPQQLKNNT</sequence>
<keyword evidence="2" id="KW-1185">Reference proteome</keyword>
<dbReference type="AlphaFoldDB" id="A0A9N9EDF2"/>
<dbReference type="Proteomes" id="UP000789831">
    <property type="component" value="Unassembled WGS sequence"/>
</dbReference>
<gene>
    <name evidence="1" type="ORF">AGERDE_LOCUS12194</name>
</gene>
<proteinExistence type="predicted"/>
<organism evidence="1 2">
    <name type="scientific">Ambispora gerdemannii</name>
    <dbReference type="NCBI Taxonomy" id="144530"/>
    <lineage>
        <taxon>Eukaryota</taxon>
        <taxon>Fungi</taxon>
        <taxon>Fungi incertae sedis</taxon>
        <taxon>Mucoromycota</taxon>
        <taxon>Glomeromycotina</taxon>
        <taxon>Glomeromycetes</taxon>
        <taxon>Archaeosporales</taxon>
        <taxon>Ambisporaceae</taxon>
        <taxon>Ambispora</taxon>
    </lineage>
</organism>
<feature type="non-terminal residue" evidence="1">
    <location>
        <position position="1"/>
    </location>
</feature>
<protein>
    <submittedName>
        <fullName evidence="1">11983_t:CDS:1</fullName>
    </submittedName>
</protein>
<dbReference type="EMBL" id="CAJVPL010007429">
    <property type="protein sequence ID" value="CAG8669584.1"/>
    <property type="molecule type" value="Genomic_DNA"/>
</dbReference>
<name>A0A9N9EDF2_9GLOM</name>
<evidence type="ECO:0000313" key="1">
    <source>
        <dbReference type="EMBL" id="CAG8669584.1"/>
    </source>
</evidence>
<reference evidence="1" key="1">
    <citation type="submission" date="2021-06" db="EMBL/GenBank/DDBJ databases">
        <authorList>
            <person name="Kallberg Y."/>
            <person name="Tangrot J."/>
            <person name="Rosling A."/>
        </authorList>
    </citation>
    <scope>NUCLEOTIDE SEQUENCE</scope>
    <source>
        <strain evidence="1">MT106</strain>
    </source>
</reference>
<comment type="caution">
    <text evidence="1">The sequence shown here is derived from an EMBL/GenBank/DDBJ whole genome shotgun (WGS) entry which is preliminary data.</text>
</comment>